<dbReference type="PATRIC" id="fig|33960.6.peg.1980"/>
<dbReference type="InterPro" id="IPR036291">
    <property type="entry name" value="NAD(P)-bd_dom_sf"/>
</dbReference>
<sequence length="313" mass="33588">MKRVVYNQFGGPEVLKLSKGEVPQVKRGQVLVKMAATSINGGDLAFRQGPKYLKPFIRLPRALGQDVVGKVVALGSGVTDFHVGDRVWGNTTTSSNAAAEFVAVPAHKLSLMPVSLTMTEAAGLPCSATTALVALVDKGHIKHGDEVLIRGAGGVGTFGVQIAKTYGANVTILGSHETIAEMARLGADRALDYHRVKAEQLGKFDIIFDTVGTQQDAFRTNLKPAGRLLTISLDGQKFLTVVKSLRYGKHRSRVVVAFPNRANLSHLAELVDTGRVKPVTDGVYPMNQVVEAYQRAEKHGIVGKIVIQISEAE</sequence>
<dbReference type="SUPFAM" id="SSF51735">
    <property type="entry name" value="NAD(P)-binding Rossmann-fold domains"/>
    <property type="match status" value="1"/>
</dbReference>
<dbReference type="InterPro" id="IPR013154">
    <property type="entry name" value="ADH-like_N"/>
</dbReference>
<dbReference type="Proteomes" id="UP000076480">
    <property type="component" value="Unassembled WGS sequence"/>
</dbReference>
<accession>A0A166H2N3</accession>
<dbReference type="AlphaFoldDB" id="A0A166H2N3"/>
<proteinExistence type="predicted"/>
<dbReference type="EMBL" id="JYDC01000038">
    <property type="protein sequence ID" value="KZL41183.1"/>
    <property type="molecule type" value="Genomic_DNA"/>
</dbReference>
<feature type="domain" description="Enoyl reductase (ER)" evidence="1">
    <location>
        <begin position="10"/>
        <end position="307"/>
    </location>
</feature>
<dbReference type="InterPro" id="IPR011032">
    <property type="entry name" value="GroES-like_sf"/>
</dbReference>
<gene>
    <name evidence="2" type="ORF">TY91_07110</name>
</gene>
<evidence type="ECO:0000313" key="3">
    <source>
        <dbReference type="Proteomes" id="UP000076480"/>
    </source>
</evidence>
<dbReference type="SMART" id="SM00829">
    <property type="entry name" value="PKS_ER"/>
    <property type="match status" value="1"/>
</dbReference>
<dbReference type="GO" id="GO:0016491">
    <property type="term" value="F:oxidoreductase activity"/>
    <property type="evidence" value="ECO:0007669"/>
    <property type="project" value="InterPro"/>
</dbReference>
<dbReference type="PANTHER" id="PTHR44013">
    <property type="entry name" value="ZINC-TYPE ALCOHOL DEHYDROGENASE-LIKE PROTEIN C16A3.02C"/>
    <property type="match status" value="1"/>
</dbReference>
<organism evidence="2 3">
    <name type="scientific">Secundilactobacillus collinoides</name>
    <name type="common">Lactobacillus collinoides</name>
    <dbReference type="NCBI Taxonomy" id="33960"/>
    <lineage>
        <taxon>Bacteria</taxon>
        <taxon>Bacillati</taxon>
        <taxon>Bacillota</taxon>
        <taxon>Bacilli</taxon>
        <taxon>Lactobacillales</taxon>
        <taxon>Lactobacillaceae</taxon>
        <taxon>Secundilactobacillus</taxon>
    </lineage>
</organism>
<dbReference type="CDD" id="cd08267">
    <property type="entry name" value="MDR1"/>
    <property type="match status" value="1"/>
</dbReference>
<comment type="caution">
    <text evidence="2">The sequence shown here is derived from an EMBL/GenBank/DDBJ whole genome shotgun (WGS) entry which is preliminary data.</text>
</comment>
<evidence type="ECO:0000259" key="1">
    <source>
        <dbReference type="SMART" id="SM00829"/>
    </source>
</evidence>
<dbReference type="Pfam" id="PF08240">
    <property type="entry name" value="ADH_N"/>
    <property type="match status" value="1"/>
</dbReference>
<dbReference type="Gene3D" id="3.40.50.720">
    <property type="entry name" value="NAD(P)-binding Rossmann-like Domain"/>
    <property type="match status" value="1"/>
</dbReference>
<dbReference type="Gene3D" id="3.90.180.10">
    <property type="entry name" value="Medium-chain alcohol dehydrogenases, catalytic domain"/>
    <property type="match status" value="1"/>
</dbReference>
<dbReference type="InterPro" id="IPR052733">
    <property type="entry name" value="Chloroplast_QOR"/>
</dbReference>
<dbReference type="PANTHER" id="PTHR44013:SF1">
    <property type="entry name" value="ZINC-TYPE ALCOHOL DEHYDROGENASE-LIKE PROTEIN C16A3.02C"/>
    <property type="match status" value="1"/>
</dbReference>
<dbReference type="SUPFAM" id="SSF50129">
    <property type="entry name" value="GroES-like"/>
    <property type="match status" value="1"/>
</dbReference>
<name>A0A166H2N3_SECCO</name>
<keyword evidence="3" id="KW-1185">Reference proteome</keyword>
<protein>
    <recommendedName>
        <fullName evidence="1">Enoyl reductase (ER) domain-containing protein</fullName>
    </recommendedName>
</protein>
<dbReference type="Pfam" id="PF13602">
    <property type="entry name" value="ADH_zinc_N_2"/>
    <property type="match status" value="1"/>
</dbReference>
<evidence type="ECO:0000313" key="2">
    <source>
        <dbReference type="EMBL" id="KZL41183.1"/>
    </source>
</evidence>
<dbReference type="InterPro" id="IPR020843">
    <property type="entry name" value="ER"/>
</dbReference>
<reference evidence="2 3" key="1">
    <citation type="submission" date="2015-02" db="EMBL/GenBank/DDBJ databases">
        <title>Draft genome sequence of Lactobacillus collinoides CUPV2371 isolated from a natural cider, the first genome sequence of a strain of this species.</title>
        <authorList>
            <person name="Puertas A.I."/>
            <person name="Spano G."/>
            <person name="Capozzi V."/>
            <person name="Lamontanara A."/>
            <person name="Orru L."/>
            <person name="Duenas M.T."/>
        </authorList>
    </citation>
    <scope>NUCLEOTIDE SEQUENCE [LARGE SCALE GENOMIC DNA]</scope>
    <source>
        <strain evidence="2 3">237</strain>
    </source>
</reference>